<keyword evidence="9" id="KW-0472">Membrane</keyword>
<evidence type="ECO:0000256" key="7">
    <source>
        <dbReference type="ARBA" id="ARBA00022927"/>
    </source>
</evidence>
<protein>
    <submittedName>
        <fullName evidence="12">Energy transducer TonB</fullName>
    </submittedName>
</protein>
<keyword evidence="5" id="KW-0997">Cell inner membrane</keyword>
<dbReference type="GO" id="GO:0055085">
    <property type="term" value="P:transmembrane transport"/>
    <property type="evidence" value="ECO:0007669"/>
    <property type="project" value="InterPro"/>
</dbReference>
<dbReference type="InterPro" id="IPR037682">
    <property type="entry name" value="TonB_C"/>
</dbReference>
<keyword evidence="7" id="KW-0653">Protein transport</keyword>
<comment type="caution">
    <text evidence="12">The sequence shown here is derived from an EMBL/GenBank/DDBJ whole genome shotgun (WGS) entry which is preliminary data.</text>
</comment>
<gene>
    <name evidence="12" type="ORF">C4520_12405</name>
</gene>
<feature type="region of interest" description="Disordered" evidence="10">
    <location>
        <begin position="72"/>
        <end position="101"/>
    </location>
</feature>
<organism evidence="12 13">
    <name type="scientific">Abyssobacteria bacterium (strain SURF_5)</name>
    <dbReference type="NCBI Taxonomy" id="2093360"/>
    <lineage>
        <taxon>Bacteria</taxon>
        <taxon>Pseudomonadati</taxon>
        <taxon>Candidatus Hydrogenedentota</taxon>
        <taxon>Candidatus Abyssobacteria</taxon>
    </lineage>
</organism>
<dbReference type="Gene3D" id="3.30.1150.10">
    <property type="match status" value="1"/>
</dbReference>
<evidence type="ECO:0000256" key="9">
    <source>
        <dbReference type="ARBA" id="ARBA00023136"/>
    </source>
</evidence>
<dbReference type="InterPro" id="IPR051045">
    <property type="entry name" value="TonB-dependent_transducer"/>
</dbReference>
<evidence type="ECO:0000256" key="10">
    <source>
        <dbReference type="SAM" id="MobiDB-lite"/>
    </source>
</evidence>
<dbReference type="Proteomes" id="UP000265882">
    <property type="component" value="Unassembled WGS sequence"/>
</dbReference>
<proteinExistence type="inferred from homology"/>
<dbReference type="NCBIfam" id="TIGR01352">
    <property type="entry name" value="tonB_Cterm"/>
    <property type="match status" value="1"/>
</dbReference>
<keyword evidence="3" id="KW-0813">Transport</keyword>
<dbReference type="InterPro" id="IPR006260">
    <property type="entry name" value="TonB/TolA_C"/>
</dbReference>
<evidence type="ECO:0000259" key="11">
    <source>
        <dbReference type="PROSITE" id="PS52015"/>
    </source>
</evidence>
<dbReference type="PROSITE" id="PS52015">
    <property type="entry name" value="TONB_CTD"/>
    <property type="match status" value="1"/>
</dbReference>
<keyword evidence="6" id="KW-0812">Transmembrane</keyword>
<keyword evidence="4" id="KW-1003">Cell membrane</keyword>
<dbReference type="SUPFAM" id="SSF74653">
    <property type="entry name" value="TolA/TonB C-terminal domain"/>
    <property type="match status" value="1"/>
</dbReference>
<evidence type="ECO:0000313" key="12">
    <source>
        <dbReference type="EMBL" id="RJP19757.1"/>
    </source>
</evidence>
<feature type="region of interest" description="Disordered" evidence="10">
    <location>
        <begin position="159"/>
        <end position="178"/>
    </location>
</feature>
<reference evidence="12 13" key="1">
    <citation type="journal article" date="2017" name="ISME J.">
        <title>Energy and carbon metabolisms in a deep terrestrial subsurface fluid microbial community.</title>
        <authorList>
            <person name="Momper L."/>
            <person name="Jungbluth S.P."/>
            <person name="Lee M.D."/>
            <person name="Amend J.P."/>
        </authorList>
    </citation>
    <scope>NUCLEOTIDE SEQUENCE [LARGE SCALE GENOMIC DNA]</scope>
    <source>
        <strain evidence="12">SURF_5</strain>
    </source>
</reference>
<dbReference type="EMBL" id="QZKU01000085">
    <property type="protein sequence ID" value="RJP19757.1"/>
    <property type="molecule type" value="Genomic_DNA"/>
</dbReference>
<evidence type="ECO:0000313" key="13">
    <source>
        <dbReference type="Proteomes" id="UP000265882"/>
    </source>
</evidence>
<keyword evidence="8" id="KW-1133">Transmembrane helix</keyword>
<sequence length="271" mass="29377">MRDNSLVASLILAGLIHFALLFCKLPAAQPLPANLIPAVQVALVAAPARLPVSDTAPTPAEKKKYQPVIHAKTPPAPLKKPPQEKTRSAPMQKPVPVKMPVPDVMPLKQEVVEVKPPEQESPQEELEAPQQPEAFAPAIESPEENAGSAAIASFPFEHEGNDTAGAFRDGQGSTVPEQGLFDAMPSYAYNPKPHYPRSARSAGQEGTAILRVEVLSSGKVGRIEVEKSSGYDLLDREAVRAIQLWRFAPARRGTRPVTAWVRVPIEFSLRD</sequence>
<feature type="compositionally biased region" description="Low complexity" evidence="10">
    <location>
        <begin position="90"/>
        <end position="101"/>
    </location>
</feature>
<feature type="domain" description="TonB C-terminal" evidence="11">
    <location>
        <begin position="180"/>
        <end position="271"/>
    </location>
</feature>
<evidence type="ECO:0000256" key="3">
    <source>
        <dbReference type="ARBA" id="ARBA00022448"/>
    </source>
</evidence>
<evidence type="ECO:0000256" key="8">
    <source>
        <dbReference type="ARBA" id="ARBA00022989"/>
    </source>
</evidence>
<dbReference type="PANTHER" id="PTHR33446">
    <property type="entry name" value="PROTEIN TONB-RELATED"/>
    <property type="match status" value="1"/>
</dbReference>
<comment type="similarity">
    <text evidence="2">Belongs to the TonB family.</text>
</comment>
<name>A0A3A4NGG9_ABYX5</name>
<dbReference type="AlphaFoldDB" id="A0A3A4NGG9"/>
<evidence type="ECO:0000256" key="1">
    <source>
        <dbReference type="ARBA" id="ARBA00004383"/>
    </source>
</evidence>
<dbReference type="PANTHER" id="PTHR33446:SF2">
    <property type="entry name" value="PROTEIN TONB"/>
    <property type="match status" value="1"/>
</dbReference>
<evidence type="ECO:0000256" key="6">
    <source>
        <dbReference type="ARBA" id="ARBA00022692"/>
    </source>
</evidence>
<dbReference type="GO" id="GO:0031992">
    <property type="term" value="F:energy transducer activity"/>
    <property type="evidence" value="ECO:0007669"/>
    <property type="project" value="TreeGrafter"/>
</dbReference>
<evidence type="ECO:0000256" key="5">
    <source>
        <dbReference type="ARBA" id="ARBA00022519"/>
    </source>
</evidence>
<accession>A0A3A4NGG9</accession>
<comment type="subcellular location">
    <subcellularLocation>
        <location evidence="1">Cell inner membrane</location>
        <topology evidence="1">Single-pass membrane protein</topology>
        <orientation evidence="1">Periplasmic side</orientation>
    </subcellularLocation>
</comment>
<dbReference type="Pfam" id="PF03544">
    <property type="entry name" value="TonB_C"/>
    <property type="match status" value="1"/>
</dbReference>
<evidence type="ECO:0000256" key="4">
    <source>
        <dbReference type="ARBA" id="ARBA00022475"/>
    </source>
</evidence>
<dbReference type="GO" id="GO:0015031">
    <property type="term" value="P:protein transport"/>
    <property type="evidence" value="ECO:0007669"/>
    <property type="project" value="UniProtKB-KW"/>
</dbReference>
<dbReference type="GO" id="GO:0098797">
    <property type="term" value="C:plasma membrane protein complex"/>
    <property type="evidence" value="ECO:0007669"/>
    <property type="project" value="TreeGrafter"/>
</dbReference>
<evidence type="ECO:0000256" key="2">
    <source>
        <dbReference type="ARBA" id="ARBA00006555"/>
    </source>
</evidence>